<dbReference type="NCBIfam" id="TIGR00229">
    <property type="entry name" value="sensory_box"/>
    <property type="match status" value="1"/>
</dbReference>
<dbReference type="OrthoDB" id="9798098at2"/>
<dbReference type="PROSITE" id="PS51379">
    <property type="entry name" value="4FE4S_FER_2"/>
    <property type="match status" value="2"/>
</dbReference>
<organism evidence="14 15">
    <name type="scientific">Candidatus Syntrophocurvum alkaliphilum</name>
    <dbReference type="NCBI Taxonomy" id="2293317"/>
    <lineage>
        <taxon>Bacteria</taxon>
        <taxon>Bacillati</taxon>
        <taxon>Bacillota</taxon>
        <taxon>Clostridia</taxon>
        <taxon>Eubacteriales</taxon>
        <taxon>Syntrophomonadaceae</taxon>
        <taxon>Candidatus Syntrophocurvum</taxon>
    </lineage>
</organism>
<evidence type="ECO:0000256" key="7">
    <source>
        <dbReference type="ARBA" id="ARBA00023015"/>
    </source>
</evidence>
<dbReference type="AlphaFoldDB" id="A0A6I6DJJ9"/>
<dbReference type="EMBL" id="CP046457">
    <property type="protein sequence ID" value="QGU00273.1"/>
    <property type="molecule type" value="Genomic_DNA"/>
</dbReference>
<protein>
    <submittedName>
        <fullName evidence="14">Two-component system sensor histidine kinase</fullName>
    </submittedName>
</protein>
<dbReference type="PANTHER" id="PTHR32071">
    <property type="entry name" value="TRANSCRIPTIONAL REGULATORY PROTEIN"/>
    <property type="match status" value="1"/>
</dbReference>
<dbReference type="GO" id="GO:0046872">
    <property type="term" value="F:metal ion binding"/>
    <property type="evidence" value="ECO:0007669"/>
    <property type="project" value="UniProtKB-KW"/>
</dbReference>
<evidence type="ECO:0000256" key="1">
    <source>
        <dbReference type="ARBA" id="ARBA00022485"/>
    </source>
</evidence>
<evidence type="ECO:0000256" key="3">
    <source>
        <dbReference type="ARBA" id="ARBA00022741"/>
    </source>
</evidence>
<dbReference type="PRINTS" id="PR01590">
    <property type="entry name" value="HTHFIS"/>
</dbReference>
<reference evidence="15" key="1">
    <citation type="journal article" date="2019" name="Microbiology">
        <title>Complete Genome Sequence of an Uncultured Bacterium of the Candidate Phylum Bipolaricaulota.</title>
        <authorList>
            <person name="Kadnikov V.V."/>
            <person name="Mardanov A.V."/>
            <person name="Beletsky A.V."/>
            <person name="Frank Y.A."/>
            <person name="Karnachuk O.V."/>
            <person name="Ravin N.V."/>
        </authorList>
    </citation>
    <scope>NUCLEOTIDE SEQUENCE [LARGE SCALE GENOMIC DNA]</scope>
</reference>
<dbReference type="PROSITE" id="PS00688">
    <property type="entry name" value="SIGMA54_INTERACT_3"/>
    <property type="match status" value="1"/>
</dbReference>
<dbReference type="InterPro" id="IPR013767">
    <property type="entry name" value="PAS_fold"/>
</dbReference>
<dbReference type="Proteomes" id="UP000426444">
    <property type="component" value="Chromosome"/>
</dbReference>
<dbReference type="RefSeq" id="WP_156204078.1">
    <property type="nucleotide sequence ID" value="NZ_CP046457.1"/>
</dbReference>
<dbReference type="PROSITE" id="PS51656">
    <property type="entry name" value="4FE4S"/>
    <property type="match status" value="1"/>
</dbReference>
<dbReference type="InterPro" id="IPR058031">
    <property type="entry name" value="AAA_lid_NorR"/>
</dbReference>
<evidence type="ECO:0000256" key="5">
    <source>
        <dbReference type="ARBA" id="ARBA00023004"/>
    </source>
</evidence>
<dbReference type="InterPro" id="IPR027417">
    <property type="entry name" value="P-loop_NTPase"/>
</dbReference>
<keyword evidence="8" id="KW-0238">DNA-binding</keyword>
<dbReference type="SUPFAM" id="SSF46689">
    <property type="entry name" value="Homeodomain-like"/>
    <property type="match status" value="1"/>
</dbReference>
<dbReference type="GO" id="GO:0043565">
    <property type="term" value="F:sequence-specific DNA binding"/>
    <property type="evidence" value="ECO:0007669"/>
    <property type="project" value="InterPro"/>
</dbReference>
<name>A0A6I6DJJ9_9FIRM</name>
<dbReference type="SUPFAM" id="SSF54862">
    <property type="entry name" value="4Fe-4S ferredoxins"/>
    <property type="match status" value="1"/>
</dbReference>
<dbReference type="CDD" id="cd00009">
    <property type="entry name" value="AAA"/>
    <property type="match status" value="1"/>
</dbReference>
<feature type="domain" description="Sigma-54 factor interaction" evidence="10">
    <location>
        <begin position="583"/>
        <end position="813"/>
    </location>
</feature>
<dbReference type="Gene3D" id="3.30.450.20">
    <property type="entry name" value="PAS domain"/>
    <property type="match status" value="1"/>
</dbReference>
<dbReference type="InterPro" id="IPR017896">
    <property type="entry name" value="4Fe4S_Fe-S-bd"/>
</dbReference>
<dbReference type="PROSITE" id="PS50045">
    <property type="entry name" value="SIGMA54_INTERACT_4"/>
    <property type="match status" value="1"/>
</dbReference>
<keyword evidence="1" id="KW-0004">4Fe-4S</keyword>
<evidence type="ECO:0000313" key="14">
    <source>
        <dbReference type="EMBL" id="QGU00273.1"/>
    </source>
</evidence>
<dbReference type="Pfam" id="PF02906">
    <property type="entry name" value="Fe_hyd_lg_C"/>
    <property type="match status" value="1"/>
</dbReference>
<accession>A0A6I6DJJ9</accession>
<keyword evidence="3" id="KW-0547">Nucleotide-binding</keyword>
<dbReference type="InterPro" id="IPR035965">
    <property type="entry name" value="PAS-like_dom_sf"/>
</dbReference>
<dbReference type="Gene3D" id="3.30.70.20">
    <property type="match status" value="1"/>
</dbReference>
<dbReference type="PROSITE" id="PS00198">
    <property type="entry name" value="4FE4S_FER_1"/>
    <property type="match status" value="1"/>
</dbReference>
<dbReference type="InterPro" id="IPR009057">
    <property type="entry name" value="Homeodomain-like_sf"/>
</dbReference>
<dbReference type="Pfam" id="PF00158">
    <property type="entry name" value="Sigma54_activat"/>
    <property type="match status" value="1"/>
</dbReference>
<keyword evidence="5" id="KW-0408">Iron</keyword>
<dbReference type="GO" id="GO:0016301">
    <property type="term" value="F:kinase activity"/>
    <property type="evidence" value="ECO:0007669"/>
    <property type="project" value="UniProtKB-KW"/>
</dbReference>
<keyword evidence="14" id="KW-0808">Transferase</keyword>
<feature type="domain" description="PAS" evidence="11">
    <location>
        <begin position="457"/>
        <end position="501"/>
    </location>
</feature>
<evidence type="ECO:0000256" key="8">
    <source>
        <dbReference type="ARBA" id="ARBA00023125"/>
    </source>
</evidence>
<dbReference type="InterPro" id="IPR007202">
    <property type="entry name" value="4Fe-4S_dom"/>
</dbReference>
<dbReference type="SMART" id="SM00382">
    <property type="entry name" value="AAA"/>
    <property type="match status" value="1"/>
</dbReference>
<keyword evidence="15" id="KW-1185">Reference proteome</keyword>
<dbReference type="CDD" id="cd00130">
    <property type="entry name" value="PAS"/>
    <property type="match status" value="1"/>
</dbReference>
<dbReference type="PROSITE" id="PS00676">
    <property type="entry name" value="SIGMA54_INTERACT_2"/>
    <property type="match status" value="1"/>
</dbReference>
<dbReference type="Pfam" id="PF25601">
    <property type="entry name" value="AAA_lid_14"/>
    <property type="match status" value="1"/>
</dbReference>
<sequence length="907" mass="101251">MNIYVGCWAGENMNYLVDVIGIKEENCTNCHQCISVCPIKICSDGSGDVIRFNNNLCIGCGRCIEVCIRSQEGHAEKSARLPIDDVAQFTATLKNKEEVIALVAPSAQSNFNLNKLITALKKLGINKVYDVALGAEIAIACYHKAIKNNEVKFPIIAQPCPAVVKYIELQHPRLIEHLAPIGSPVYNLSVYVKALHPEAKLAFISPCLAKRREFDDSKTVDYNVTYQSLDRIFKDNNINIETLDDGKFDSVAQAGVTTKFSTPGGLKESYLYHYPDTPASAITKVEGPIVFEKYLSDLEKLIIKGSNNVPLIVDALGCEKGCNMGVGCINHDKSIDEIEHAVALRSEMGTKDNKSKQELQEFLTNVINKYDFSYQHYHDLSNCNKMKLPSENELESIYKKMHKQKEEKKDFRNCAACGYNSCYQMAVAIFNGLNKAENCHLYQEKELRIEQDILFKLHNELTNVFDTISDGIIVLDNEGKITRYNPAAKKVIGCLAEDLLGSHVGDKASMISNLLETGKEFYDVEILIDSKASKIHVTGSGKPILDINKNIIGATLIIRPMTQVQKLVNRFTGAQANFNFNSIIGEHEKIKKSIEIAKVASTNMSNVLLQAESGAGKEVFAQAIHNASPRSNGPFVAVNCAALPRELVGSELFGYVEGAFTGAKRGGRPGKFELANKGTLLLDEIGDMPLEKQAILLRAIQEKAITRVGGDNLINIDVRIIAATNQNLLKLIEQGRFRADLYYRLNVIQINIPSLRERSSDIKILFNHFLQEMAPKFNRTIRHIDHEVIEKIEEYNWPGNIRQLQNVVERTLLVANDGVITLGHLPKEIFTIKELENENNNSSEFTLDNSESLSSRKARKLVAFEQEKEKIINTLNLNAGNVSKTATELGVSRTTLYRKMKEFNIRN</sequence>
<keyword evidence="2" id="KW-0479">Metal-binding</keyword>
<keyword evidence="9" id="KW-0804">Transcription</keyword>
<dbReference type="Pfam" id="PF02954">
    <property type="entry name" value="HTH_8"/>
    <property type="match status" value="1"/>
</dbReference>
<dbReference type="InterPro" id="IPR002078">
    <property type="entry name" value="Sigma_54_int"/>
</dbReference>
<dbReference type="InterPro" id="IPR004108">
    <property type="entry name" value="Fe_hydrogenase_lsu_C"/>
</dbReference>
<dbReference type="Gene3D" id="1.10.15.40">
    <property type="entry name" value="Electron transport complex subunit B, putative Fe-S cluster"/>
    <property type="match status" value="1"/>
</dbReference>
<evidence type="ECO:0000256" key="2">
    <source>
        <dbReference type="ARBA" id="ARBA00022723"/>
    </source>
</evidence>
<feature type="domain" description="4Fe-4S ferredoxin-type" evidence="12">
    <location>
        <begin position="48"/>
        <end position="67"/>
    </location>
</feature>
<keyword evidence="14" id="KW-0418">Kinase</keyword>
<dbReference type="Pfam" id="PF00989">
    <property type="entry name" value="PAS"/>
    <property type="match status" value="1"/>
</dbReference>
<dbReference type="SUPFAM" id="SSF55785">
    <property type="entry name" value="PYP-like sensor domain (PAS domain)"/>
    <property type="match status" value="1"/>
</dbReference>
<dbReference type="InterPro" id="IPR025943">
    <property type="entry name" value="Sigma_54_int_dom_ATP-bd_2"/>
</dbReference>
<dbReference type="Pfam" id="PF04060">
    <property type="entry name" value="FeS"/>
    <property type="match status" value="1"/>
</dbReference>
<dbReference type="GO" id="GO:0005524">
    <property type="term" value="F:ATP binding"/>
    <property type="evidence" value="ECO:0007669"/>
    <property type="project" value="UniProtKB-KW"/>
</dbReference>
<dbReference type="InterPro" id="IPR003593">
    <property type="entry name" value="AAA+_ATPase"/>
</dbReference>
<dbReference type="SMART" id="SM00091">
    <property type="entry name" value="PAS"/>
    <property type="match status" value="1"/>
</dbReference>
<dbReference type="InterPro" id="IPR002197">
    <property type="entry name" value="HTH_Fis"/>
</dbReference>
<dbReference type="FunFam" id="3.40.50.300:FF:000006">
    <property type="entry name" value="DNA-binding transcriptional regulator NtrC"/>
    <property type="match status" value="1"/>
</dbReference>
<dbReference type="Pfam" id="PF13237">
    <property type="entry name" value="Fer4_10"/>
    <property type="match status" value="1"/>
</dbReference>
<dbReference type="GO" id="GO:0051539">
    <property type="term" value="F:4 iron, 4 sulfur cluster binding"/>
    <property type="evidence" value="ECO:0007669"/>
    <property type="project" value="UniProtKB-KW"/>
</dbReference>
<keyword evidence="6" id="KW-0411">Iron-sulfur</keyword>
<dbReference type="PANTHER" id="PTHR32071:SF57">
    <property type="entry name" value="C4-DICARBOXYLATE TRANSPORT TRANSCRIPTIONAL REGULATORY PROTEIN DCTD"/>
    <property type="match status" value="1"/>
</dbReference>
<evidence type="ECO:0000256" key="9">
    <source>
        <dbReference type="ARBA" id="ARBA00023163"/>
    </source>
</evidence>
<evidence type="ECO:0000259" key="10">
    <source>
        <dbReference type="PROSITE" id="PS50045"/>
    </source>
</evidence>
<evidence type="ECO:0000313" key="15">
    <source>
        <dbReference type="Proteomes" id="UP000426444"/>
    </source>
</evidence>
<evidence type="ECO:0000259" key="13">
    <source>
        <dbReference type="PROSITE" id="PS51656"/>
    </source>
</evidence>
<evidence type="ECO:0000259" key="11">
    <source>
        <dbReference type="PROSITE" id="PS50112"/>
    </source>
</evidence>
<dbReference type="GO" id="GO:0006355">
    <property type="term" value="P:regulation of DNA-templated transcription"/>
    <property type="evidence" value="ECO:0007669"/>
    <property type="project" value="InterPro"/>
</dbReference>
<dbReference type="SUPFAM" id="SSF52540">
    <property type="entry name" value="P-loop containing nucleoside triphosphate hydrolases"/>
    <property type="match status" value="1"/>
</dbReference>
<dbReference type="Gene3D" id="1.10.8.60">
    <property type="match status" value="1"/>
</dbReference>
<dbReference type="PROSITE" id="PS50112">
    <property type="entry name" value="PAS"/>
    <property type="match status" value="1"/>
</dbReference>
<dbReference type="KEGG" id="salq:SYNTR_1679"/>
<dbReference type="InterPro" id="IPR025944">
    <property type="entry name" value="Sigma_54_int_dom_CS"/>
</dbReference>
<evidence type="ECO:0000259" key="12">
    <source>
        <dbReference type="PROSITE" id="PS51379"/>
    </source>
</evidence>
<feature type="domain" description="4Fe-4S ferredoxin-type" evidence="12">
    <location>
        <begin position="18"/>
        <end position="47"/>
    </location>
</feature>
<keyword evidence="7" id="KW-0805">Transcription regulation</keyword>
<gene>
    <name evidence="14" type="ORF">SYNTR_1679</name>
</gene>
<proteinExistence type="predicted"/>
<dbReference type="InterPro" id="IPR000014">
    <property type="entry name" value="PAS"/>
</dbReference>
<dbReference type="Gene3D" id="3.40.50.1780">
    <property type="match status" value="1"/>
</dbReference>
<feature type="domain" description="4Fe-4S" evidence="13">
    <location>
        <begin position="393"/>
        <end position="456"/>
    </location>
</feature>
<dbReference type="InterPro" id="IPR017900">
    <property type="entry name" value="4Fe4S_Fe_S_CS"/>
</dbReference>
<evidence type="ECO:0000256" key="4">
    <source>
        <dbReference type="ARBA" id="ARBA00022840"/>
    </source>
</evidence>
<keyword evidence="4" id="KW-0067">ATP-binding</keyword>
<dbReference type="InterPro" id="IPR009016">
    <property type="entry name" value="Fe_hydrogenase"/>
</dbReference>
<dbReference type="SUPFAM" id="SSF53920">
    <property type="entry name" value="Fe-only hydrogenase"/>
    <property type="match status" value="1"/>
</dbReference>
<dbReference type="Gene3D" id="1.10.10.60">
    <property type="entry name" value="Homeodomain-like"/>
    <property type="match status" value="1"/>
</dbReference>
<evidence type="ECO:0000256" key="6">
    <source>
        <dbReference type="ARBA" id="ARBA00023014"/>
    </source>
</evidence>
<dbReference type="Gene3D" id="3.40.50.300">
    <property type="entry name" value="P-loop containing nucleotide triphosphate hydrolases"/>
    <property type="match status" value="1"/>
</dbReference>